<protein>
    <submittedName>
        <fullName evidence="1">Uncharacterized protein</fullName>
    </submittedName>
</protein>
<accession>A0AA39GI55</accession>
<dbReference type="EMBL" id="JAPDFR010000003">
    <property type="protein sequence ID" value="KAK0387802.1"/>
    <property type="molecule type" value="Genomic_DNA"/>
</dbReference>
<name>A0AA39GI55_SARSR</name>
<comment type="caution">
    <text evidence="1">The sequence shown here is derived from an EMBL/GenBank/DDBJ whole genome shotgun (WGS) entry which is preliminary data.</text>
</comment>
<keyword evidence="2" id="KW-1185">Reference proteome</keyword>
<reference evidence="1" key="1">
    <citation type="submission" date="2022-10" db="EMBL/GenBank/DDBJ databases">
        <title>Determination and structural analysis of whole genome sequence of Sarocladium strictum F4-1.</title>
        <authorList>
            <person name="Hu L."/>
            <person name="Jiang Y."/>
        </authorList>
    </citation>
    <scope>NUCLEOTIDE SEQUENCE</scope>
    <source>
        <strain evidence="1">F4-1</strain>
    </source>
</reference>
<organism evidence="1 2">
    <name type="scientific">Sarocladium strictum</name>
    <name type="common">Black bundle disease fungus</name>
    <name type="synonym">Acremonium strictum</name>
    <dbReference type="NCBI Taxonomy" id="5046"/>
    <lineage>
        <taxon>Eukaryota</taxon>
        <taxon>Fungi</taxon>
        <taxon>Dikarya</taxon>
        <taxon>Ascomycota</taxon>
        <taxon>Pezizomycotina</taxon>
        <taxon>Sordariomycetes</taxon>
        <taxon>Hypocreomycetidae</taxon>
        <taxon>Hypocreales</taxon>
        <taxon>Sarocladiaceae</taxon>
        <taxon>Sarocladium</taxon>
    </lineage>
</organism>
<gene>
    <name evidence="1" type="ORF">NLU13_4047</name>
</gene>
<dbReference type="Proteomes" id="UP001175261">
    <property type="component" value="Unassembled WGS sequence"/>
</dbReference>
<evidence type="ECO:0000313" key="1">
    <source>
        <dbReference type="EMBL" id="KAK0387802.1"/>
    </source>
</evidence>
<dbReference type="AlphaFoldDB" id="A0AA39GI55"/>
<sequence>MVGIFSFLKDTISDLIIRDKGSTHLLHIGTQPPWSVELTESIEASITKYKNPGGRTPEIRTFDDFGRQIGVVKGRLGRFIGPGNVGGTHIKHEGQSVYSTFGVADYRLGLWQNQRERKYDHQVCIGWGANAMDPERGSNQYIFSGDMGAICGAYWHWSGIYVTEDRDYQPKCFWVGRYTDAMPTGFQVRWPSFSEEAIRRLKNPLEYCNGVDFGIRWDQKPYSLNLDKYDPRQYLANSTVDDGIYDELMNATRYQPNADDKPPEVINQTDIVNNYYSFHPPGSPGRRRDGAGGLPVSATHPRSILIMDDFVKNSARELCESDMSYGSDYANDHERLFCDMDQKKLYYYCDDISKGRCFDPKEKLLKTKGVKGFFPGWFPSRRALKEPYLHVVDRREKQPVQDNKNKRLYDTWAKVFG</sequence>
<proteinExistence type="predicted"/>
<evidence type="ECO:0000313" key="2">
    <source>
        <dbReference type="Proteomes" id="UP001175261"/>
    </source>
</evidence>